<dbReference type="Pfam" id="PF01055">
    <property type="entry name" value="Glyco_hydro_31_2nd"/>
    <property type="match status" value="1"/>
</dbReference>
<dbReference type="CDD" id="cd14752">
    <property type="entry name" value="GH31_N"/>
    <property type="match status" value="1"/>
</dbReference>
<dbReference type="InterPro" id="IPR013780">
    <property type="entry name" value="Glyco_hydro_b"/>
</dbReference>
<feature type="domain" description="Glycoside hydrolase family 31 TIM barrel" evidence="4">
    <location>
        <begin position="266"/>
        <end position="659"/>
    </location>
</feature>
<evidence type="ECO:0000313" key="7">
    <source>
        <dbReference type="Proteomes" id="UP000297245"/>
    </source>
</evidence>
<dbReference type="GO" id="GO:0004553">
    <property type="term" value="F:hydrolase activity, hydrolyzing O-glycosyl compounds"/>
    <property type="evidence" value="ECO:0007669"/>
    <property type="project" value="InterPro"/>
</dbReference>
<dbReference type="GO" id="GO:0030246">
    <property type="term" value="F:carbohydrate binding"/>
    <property type="evidence" value="ECO:0007669"/>
    <property type="project" value="InterPro"/>
</dbReference>
<sequence length="781" mass="88106">MLIPYALGVTTLFLLVSVVRASAGTYFQPNSTGIKIQNGFERVYVQPYGLHGIRVRASLMRDPTETEWSTILDPPIEGPGGNAGLSHDTTISYLSNATLRNGNLIAQVSLGTISFYRVETDQDSEDNLTLLTSEFTDTKARVPRSYVQNSNSGSFEAMFDFDSDVDEQFYGAGQQACCKDSSVNKKGQVVDLINWNSQVRMPVFVSNKGYLQFFNMGAQGRLEFGPIRTRYVATEATVVDHWITTAPEGDYDALQRHFTSVTGRQPIPPDWSLGYQQSKLRYWNQSQVIDVAQRFHDEQVNVSLIVIDFFNWKFFGDWSFDPVFWPSPSTMVDRVKSLTGAELMVSVWPAVEDASVNYLELQKQGLLATTRDGTGVTDSSNKVYTRLIDSTNPDAREFLWRQLNESYYSFGIKNFWIDEADGGTLGEQYENGGQKINLLPYARAFTQYYVGTQEGSGKLYPWFHQQAIDEGFQNLTDFRTSNDDNNNTDLNLLSSPSDINNPMTFPSFRAQSPNQPFTPFTTCPHLSLTRSTFIGGQRFCSYLWSGDTDSKFPVLLQQITAGVSVAASGISSWTLDIGGFTGLDIDSDEGRELFVRWFGMGVFLPYTRVHGNRLCNITVPTPSIPFPNLCSNEPWAYGEDNFVILKKYIALRYQLIPYVKKLFEMLHETGKTIMRPMYYDFSLSDPFVRNGTRSNDPRIIYQFMMGPRLLIAPVGEPGVTTKEVYLPKLPQAWIDQRFTWTHWWSEKNLGSGGNFVNVSAGLDEVPVFYLGTKEDIFSGNI</sequence>
<evidence type="ECO:0000259" key="5">
    <source>
        <dbReference type="Pfam" id="PF21365"/>
    </source>
</evidence>
<dbReference type="OrthoDB" id="10070917at2759"/>
<dbReference type="EMBL" id="ML179251">
    <property type="protein sequence ID" value="THU93345.1"/>
    <property type="molecule type" value="Genomic_DNA"/>
</dbReference>
<organism evidence="6 7">
    <name type="scientific">Dendrothele bispora (strain CBS 962.96)</name>
    <dbReference type="NCBI Taxonomy" id="1314807"/>
    <lineage>
        <taxon>Eukaryota</taxon>
        <taxon>Fungi</taxon>
        <taxon>Dikarya</taxon>
        <taxon>Basidiomycota</taxon>
        <taxon>Agaricomycotina</taxon>
        <taxon>Agaricomycetes</taxon>
        <taxon>Agaricomycetidae</taxon>
        <taxon>Agaricales</taxon>
        <taxon>Agaricales incertae sedis</taxon>
        <taxon>Dendrothele</taxon>
    </lineage>
</organism>
<dbReference type="Gene3D" id="3.20.20.80">
    <property type="entry name" value="Glycosidases"/>
    <property type="match status" value="2"/>
</dbReference>
<evidence type="ECO:0000256" key="3">
    <source>
        <dbReference type="SAM" id="SignalP"/>
    </source>
</evidence>
<reference evidence="6 7" key="1">
    <citation type="journal article" date="2019" name="Nat. Ecol. Evol.">
        <title>Megaphylogeny resolves global patterns of mushroom evolution.</title>
        <authorList>
            <person name="Varga T."/>
            <person name="Krizsan K."/>
            <person name="Foldi C."/>
            <person name="Dima B."/>
            <person name="Sanchez-Garcia M."/>
            <person name="Sanchez-Ramirez S."/>
            <person name="Szollosi G.J."/>
            <person name="Szarkandi J.G."/>
            <person name="Papp V."/>
            <person name="Albert L."/>
            <person name="Andreopoulos W."/>
            <person name="Angelini C."/>
            <person name="Antonin V."/>
            <person name="Barry K.W."/>
            <person name="Bougher N.L."/>
            <person name="Buchanan P."/>
            <person name="Buyck B."/>
            <person name="Bense V."/>
            <person name="Catcheside P."/>
            <person name="Chovatia M."/>
            <person name="Cooper J."/>
            <person name="Damon W."/>
            <person name="Desjardin D."/>
            <person name="Finy P."/>
            <person name="Geml J."/>
            <person name="Haridas S."/>
            <person name="Hughes K."/>
            <person name="Justo A."/>
            <person name="Karasinski D."/>
            <person name="Kautmanova I."/>
            <person name="Kiss B."/>
            <person name="Kocsube S."/>
            <person name="Kotiranta H."/>
            <person name="LaButti K.M."/>
            <person name="Lechner B.E."/>
            <person name="Liimatainen K."/>
            <person name="Lipzen A."/>
            <person name="Lukacs Z."/>
            <person name="Mihaltcheva S."/>
            <person name="Morgado L.N."/>
            <person name="Niskanen T."/>
            <person name="Noordeloos M.E."/>
            <person name="Ohm R.A."/>
            <person name="Ortiz-Santana B."/>
            <person name="Ovrebo C."/>
            <person name="Racz N."/>
            <person name="Riley R."/>
            <person name="Savchenko A."/>
            <person name="Shiryaev A."/>
            <person name="Soop K."/>
            <person name="Spirin V."/>
            <person name="Szebenyi C."/>
            <person name="Tomsovsky M."/>
            <person name="Tulloss R.E."/>
            <person name="Uehling J."/>
            <person name="Grigoriev I.V."/>
            <person name="Vagvolgyi C."/>
            <person name="Papp T."/>
            <person name="Martin F.M."/>
            <person name="Miettinen O."/>
            <person name="Hibbett D.S."/>
            <person name="Nagy L.G."/>
        </authorList>
    </citation>
    <scope>NUCLEOTIDE SEQUENCE [LARGE SCALE GENOMIC DNA]</scope>
    <source>
        <strain evidence="6 7">CBS 962.96</strain>
    </source>
</reference>
<dbReference type="AlphaFoldDB" id="A0A4V4HF27"/>
<keyword evidence="7" id="KW-1185">Reference proteome</keyword>
<dbReference type="InterPro" id="IPR051816">
    <property type="entry name" value="Glycosyl_Hydrolase_31"/>
</dbReference>
<dbReference type="SUPFAM" id="SSF74650">
    <property type="entry name" value="Galactose mutarotase-like"/>
    <property type="match status" value="1"/>
</dbReference>
<dbReference type="Gene3D" id="2.60.40.1760">
    <property type="entry name" value="glycosyl hydrolase (family 31)"/>
    <property type="match status" value="1"/>
</dbReference>
<feature type="domain" description="Glycosyl hydrolase family 31 C-terminal" evidence="5">
    <location>
        <begin position="670"/>
        <end position="769"/>
    </location>
</feature>
<dbReference type="Pfam" id="PF21365">
    <property type="entry name" value="Glyco_hydro_31_3rd"/>
    <property type="match status" value="1"/>
</dbReference>
<feature type="chain" id="PRO_5020911593" evidence="3">
    <location>
        <begin position="22"/>
        <end position="781"/>
    </location>
</feature>
<keyword evidence="2 6" id="KW-0378">Hydrolase</keyword>
<name>A0A4V4HF27_DENBC</name>
<dbReference type="GO" id="GO:0005975">
    <property type="term" value="P:carbohydrate metabolic process"/>
    <property type="evidence" value="ECO:0007669"/>
    <property type="project" value="InterPro"/>
</dbReference>
<dbReference type="InterPro" id="IPR048395">
    <property type="entry name" value="Glyco_hydro_31_C"/>
</dbReference>
<gene>
    <name evidence="6" type="ORF">K435DRAFT_820279</name>
</gene>
<evidence type="ECO:0000259" key="4">
    <source>
        <dbReference type="Pfam" id="PF01055"/>
    </source>
</evidence>
<dbReference type="PANTHER" id="PTHR43863">
    <property type="entry name" value="HYDROLASE, PUTATIVE (AFU_ORTHOLOGUE AFUA_1G03140)-RELATED"/>
    <property type="match status" value="1"/>
</dbReference>
<dbReference type="PANTHER" id="PTHR43863:SF2">
    <property type="entry name" value="MALTASE-GLUCOAMYLASE"/>
    <property type="match status" value="1"/>
</dbReference>
<dbReference type="SUPFAM" id="SSF51445">
    <property type="entry name" value="(Trans)glycosidases"/>
    <property type="match status" value="1"/>
</dbReference>
<dbReference type="SUPFAM" id="SSF51011">
    <property type="entry name" value="Glycosyl hydrolase domain"/>
    <property type="match status" value="1"/>
</dbReference>
<comment type="similarity">
    <text evidence="1 2">Belongs to the glycosyl hydrolase 31 family.</text>
</comment>
<dbReference type="Proteomes" id="UP000297245">
    <property type="component" value="Unassembled WGS sequence"/>
</dbReference>
<dbReference type="InterPro" id="IPR000322">
    <property type="entry name" value="Glyco_hydro_31_TIM"/>
</dbReference>
<evidence type="ECO:0000313" key="6">
    <source>
        <dbReference type="EMBL" id="THU93345.1"/>
    </source>
</evidence>
<dbReference type="Gene3D" id="2.60.40.1180">
    <property type="entry name" value="Golgi alpha-mannosidase II"/>
    <property type="match status" value="1"/>
</dbReference>
<evidence type="ECO:0000256" key="1">
    <source>
        <dbReference type="ARBA" id="ARBA00007806"/>
    </source>
</evidence>
<keyword evidence="2" id="KW-0326">Glycosidase</keyword>
<proteinExistence type="inferred from homology"/>
<protein>
    <submittedName>
        <fullName evidence="6">Glycoside hydrolase family 31 protein</fullName>
    </submittedName>
</protein>
<evidence type="ECO:0000256" key="2">
    <source>
        <dbReference type="RuleBase" id="RU361185"/>
    </source>
</evidence>
<keyword evidence="3" id="KW-0732">Signal</keyword>
<dbReference type="InterPro" id="IPR011013">
    <property type="entry name" value="Gal_mutarotase_sf_dom"/>
</dbReference>
<accession>A0A4V4HF27</accession>
<dbReference type="InterPro" id="IPR017853">
    <property type="entry name" value="GH"/>
</dbReference>
<feature type="signal peptide" evidence="3">
    <location>
        <begin position="1"/>
        <end position="21"/>
    </location>
</feature>